<sequence>MEWTVLVTRLTKSSRDHMSGRRRGHLFQPYHDFPQITPEKGKKWYKTSLPVNYDSFIESTSPTGS</sequence>
<reference evidence="1" key="2">
    <citation type="submission" date="2020-11" db="EMBL/GenBank/DDBJ databases">
        <authorList>
            <person name="McCartney M.A."/>
            <person name="Auch B."/>
            <person name="Kono T."/>
            <person name="Mallez S."/>
            <person name="Becker A."/>
            <person name="Gohl D.M."/>
            <person name="Silverstein K.A.T."/>
            <person name="Koren S."/>
            <person name="Bechman K.B."/>
            <person name="Herman A."/>
            <person name="Abrahante J.E."/>
            <person name="Garbe J."/>
        </authorList>
    </citation>
    <scope>NUCLEOTIDE SEQUENCE</scope>
    <source>
        <strain evidence="1">Duluth1</strain>
        <tissue evidence="1">Whole animal</tissue>
    </source>
</reference>
<name>A0A9D4H1U3_DREPO</name>
<gene>
    <name evidence="1" type="ORF">DPMN_128963</name>
</gene>
<protein>
    <submittedName>
        <fullName evidence="1">Uncharacterized protein</fullName>
    </submittedName>
</protein>
<evidence type="ECO:0000313" key="2">
    <source>
        <dbReference type="Proteomes" id="UP000828390"/>
    </source>
</evidence>
<keyword evidence="2" id="KW-1185">Reference proteome</keyword>
<dbReference type="EMBL" id="JAIWYP010000005">
    <property type="protein sequence ID" value="KAH3827035.1"/>
    <property type="molecule type" value="Genomic_DNA"/>
</dbReference>
<organism evidence="1 2">
    <name type="scientific">Dreissena polymorpha</name>
    <name type="common">Zebra mussel</name>
    <name type="synonym">Mytilus polymorpha</name>
    <dbReference type="NCBI Taxonomy" id="45954"/>
    <lineage>
        <taxon>Eukaryota</taxon>
        <taxon>Metazoa</taxon>
        <taxon>Spiralia</taxon>
        <taxon>Lophotrochozoa</taxon>
        <taxon>Mollusca</taxon>
        <taxon>Bivalvia</taxon>
        <taxon>Autobranchia</taxon>
        <taxon>Heteroconchia</taxon>
        <taxon>Euheterodonta</taxon>
        <taxon>Imparidentia</taxon>
        <taxon>Neoheterodontei</taxon>
        <taxon>Myida</taxon>
        <taxon>Dreissenoidea</taxon>
        <taxon>Dreissenidae</taxon>
        <taxon>Dreissena</taxon>
    </lineage>
</organism>
<accession>A0A9D4H1U3</accession>
<evidence type="ECO:0000313" key="1">
    <source>
        <dbReference type="EMBL" id="KAH3827035.1"/>
    </source>
</evidence>
<dbReference type="Proteomes" id="UP000828390">
    <property type="component" value="Unassembled WGS sequence"/>
</dbReference>
<reference evidence="1" key="1">
    <citation type="journal article" date="2019" name="bioRxiv">
        <title>The Genome of the Zebra Mussel, Dreissena polymorpha: A Resource for Invasive Species Research.</title>
        <authorList>
            <person name="McCartney M.A."/>
            <person name="Auch B."/>
            <person name="Kono T."/>
            <person name="Mallez S."/>
            <person name="Zhang Y."/>
            <person name="Obille A."/>
            <person name="Becker A."/>
            <person name="Abrahante J.E."/>
            <person name="Garbe J."/>
            <person name="Badalamenti J.P."/>
            <person name="Herman A."/>
            <person name="Mangelson H."/>
            <person name="Liachko I."/>
            <person name="Sullivan S."/>
            <person name="Sone E.D."/>
            <person name="Koren S."/>
            <person name="Silverstein K.A.T."/>
            <person name="Beckman K.B."/>
            <person name="Gohl D.M."/>
        </authorList>
    </citation>
    <scope>NUCLEOTIDE SEQUENCE</scope>
    <source>
        <strain evidence="1">Duluth1</strain>
        <tissue evidence="1">Whole animal</tissue>
    </source>
</reference>
<proteinExistence type="predicted"/>
<comment type="caution">
    <text evidence="1">The sequence shown here is derived from an EMBL/GenBank/DDBJ whole genome shotgun (WGS) entry which is preliminary data.</text>
</comment>
<dbReference type="AlphaFoldDB" id="A0A9D4H1U3"/>